<gene>
    <name evidence="1" type="ORF">OS493_003928</name>
</gene>
<name>A0A9X0D586_9CNID</name>
<sequence>MASLRKFARLAAVASAAVTFSGAYVISNSTRNPARASGGGLYPEEFEDRLLYKPSGLRWDPNWDMCEKGAKKPKRKDDVRVDERIEGDKAHRVQANTTGQRLKDLDFKYTKLICSTLIRATETADIIA</sequence>
<dbReference type="AlphaFoldDB" id="A0A9X0D586"/>
<reference evidence="1" key="1">
    <citation type="submission" date="2023-01" db="EMBL/GenBank/DDBJ databases">
        <title>Genome assembly of the deep-sea coral Lophelia pertusa.</title>
        <authorList>
            <person name="Herrera S."/>
            <person name="Cordes E."/>
        </authorList>
    </citation>
    <scope>NUCLEOTIDE SEQUENCE</scope>
    <source>
        <strain evidence="1">USNM1676648</strain>
        <tissue evidence="1">Polyp</tissue>
    </source>
</reference>
<dbReference type="OrthoDB" id="2118094at2759"/>
<organism evidence="1 2">
    <name type="scientific">Desmophyllum pertusum</name>
    <dbReference type="NCBI Taxonomy" id="174260"/>
    <lineage>
        <taxon>Eukaryota</taxon>
        <taxon>Metazoa</taxon>
        <taxon>Cnidaria</taxon>
        <taxon>Anthozoa</taxon>
        <taxon>Hexacorallia</taxon>
        <taxon>Scleractinia</taxon>
        <taxon>Caryophylliina</taxon>
        <taxon>Caryophylliidae</taxon>
        <taxon>Desmophyllum</taxon>
    </lineage>
</organism>
<dbReference type="Proteomes" id="UP001163046">
    <property type="component" value="Unassembled WGS sequence"/>
</dbReference>
<dbReference type="EMBL" id="MU825874">
    <property type="protein sequence ID" value="KAJ7386966.1"/>
    <property type="molecule type" value="Genomic_DNA"/>
</dbReference>
<dbReference type="SUPFAM" id="SSF53254">
    <property type="entry name" value="Phosphoglycerate mutase-like"/>
    <property type="match status" value="1"/>
</dbReference>
<accession>A0A9X0D586</accession>
<evidence type="ECO:0000313" key="1">
    <source>
        <dbReference type="EMBL" id="KAJ7386966.1"/>
    </source>
</evidence>
<keyword evidence="2" id="KW-1185">Reference proteome</keyword>
<dbReference type="InterPro" id="IPR029033">
    <property type="entry name" value="His_PPase_superfam"/>
</dbReference>
<protein>
    <submittedName>
        <fullName evidence="1">Uncharacterized protein</fullName>
    </submittedName>
</protein>
<comment type="caution">
    <text evidence="1">The sequence shown here is derived from an EMBL/GenBank/DDBJ whole genome shotgun (WGS) entry which is preliminary data.</text>
</comment>
<proteinExistence type="predicted"/>
<evidence type="ECO:0000313" key="2">
    <source>
        <dbReference type="Proteomes" id="UP001163046"/>
    </source>
</evidence>
<dbReference type="Gene3D" id="3.40.50.1240">
    <property type="entry name" value="Phosphoglycerate mutase-like"/>
    <property type="match status" value="1"/>
</dbReference>